<dbReference type="SUPFAM" id="SSF141371">
    <property type="entry name" value="PilZ domain-like"/>
    <property type="match status" value="1"/>
</dbReference>
<feature type="domain" description="Type III secretion system flagellar brake protein YcgR PilZN" evidence="2">
    <location>
        <begin position="4"/>
        <end position="89"/>
    </location>
</feature>
<accession>A4IQB0</accession>
<evidence type="ECO:0000313" key="3">
    <source>
        <dbReference type="EMBL" id="ABO67514.1"/>
    </source>
</evidence>
<dbReference type="InterPro" id="IPR009875">
    <property type="entry name" value="PilZ_domain"/>
</dbReference>
<dbReference type="Proteomes" id="UP000001578">
    <property type="component" value="Chromosome"/>
</dbReference>
<dbReference type="Pfam" id="PF07238">
    <property type="entry name" value="PilZ"/>
    <property type="match status" value="1"/>
</dbReference>
<name>A4IQB0_GEOTN</name>
<evidence type="ECO:0000259" key="1">
    <source>
        <dbReference type="Pfam" id="PF07238"/>
    </source>
</evidence>
<dbReference type="GO" id="GO:0035438">
    <property type="term" value="F:cyclic-di-GMP binding"/>
    <property type="evidence" value="ECO:0007669"/>
    <property type="project" value="InterPro"/>
</dbReference>
<dbReference type="HOGENOM" id="CLU_086342_2_1_9"/>
<proteinExistence type="predicted"/>
<dbReference type="Pfam" id="PF12945">
    <property type="entry name" value="PilZNR"/>
    <property type="match status" value="1"/>
</dbReference>
<sequence>MMIKIGDRIWLEPLDGSTRQYQSKMLSVADGVIHISYPVDEQSGKTVYLLNGMQFKASFIGRDGALYMFDTEVKGEMRDPSPMVILTYPGDKYVTRIQRRRYVRVKAKVDAAVHPLNGEFAPFVTMTIDISAGGAALLIPPTHAPLLQPGKAVELWLVLPMRSGEYYYVKTKAKLVRIVTDEHGIAKMSVEFTDLLPQDRVRLIRYSFEQQLDEKKREKEENK</sequence>
<protein>
    <recommendedName>
        <fullName evidence="5">Pilus assembly protein PilZ</fullName>
    </recommendedName>
</protein>
<dbReference type="AlphaFoldDB" id="A4IQB0"/>
<organism evidence="3 4">
    <name type="scientific">Geobacillus thermodenitrificans (strain NG80-2)</name>
    <dbReference type="NCBI Taxonomy" id="420246"/>
    <lineage>
        <taxon>Bacteria</taxon>
        <taxon>Bacillati</taxon>
        <taxon>Bacillota</taxon>
        <taxon>Bacilli</taxon>
        <taxon>Bacillales</taxon>
        <taxon>Anoxybacillaceae</taxon>
        <taxon>Geobacillus</taxon>
    </lineage>
</organism>
<dbReference type="eggNOG" id="COG5581">
    <property type="taxonomic scope" value="Bacteria"/>
</dbReference>
<feature type="domain" description="PilZ" evidence="1">
    <location>
        <begin position="98"/>
        <end position="208"/>
    </location>
</feature>
<evidence type="ECO:0008006" key="5">
    <source>
        <dbReference type="Google" id="ProtNLM"/>
    </source>
</evidence>
<reference evidence="3 4" key="1">
    <citation type="journal article" date="2007" name="Proc. Natl. Acad. Sci. U.S.A.">
        <title>Genome and proteome of long-chain alkane degrading Geobacillus thermodenitrificans NG80-2 isolated from a deep-subsurface oil reservoir.</title>
        <authorList>
            <person name="Feng L."/>
            <person name="Wang W."/>
            <person name="Cheng J."/>
            <person name="Ren Y."/>
            <person name="Zhao G."/>
            <person name="Gao C."/>
            <person name="Tang Y."/>
            <person name="Liu X."/>
            <person name="Han W."/>
            <person name="Peng X."/>
            <person name="Liu R."/>
            <person name="Wang L."/>
        </authorList>
    </citation>
    <scope>NUCLEOTIDE SEQUENCE [LARGE SCALE GENOMIC DNA]</scope>
    <source>
        <strain evidence="3 4">NG80-2</strain>
    </source>
</reference>
<dbReference type="EMBL" id="CP000557">
    <property type="protein sequence ID" value="ABO67514.1"/>
    <property type="molecule type" value="Genomic_DNA"/>
</dbReference>
<dbReference type="Gene3D" id="2.40.10.220">
    <property type="entry name" value="predicted glycosyltransferase like domains"/>
    <property type="match status" value="1"/>
</dbReference>
<gene>
    <name evidence="3" type="ordered locus">GTNG_2165</name>
</gene>
<dbReference type="InterPro" id="IPR009926">
    <property type="entry name" value="T3SS_YcgR_PilZN"/>
</dbReference>
<dbReference type="KEGG" id="gtn:GTNG_2165"/>
<evidence type="ECO:0000313" key="4">
    <source>
        <dbReference type="Proteomes" id="UP000001578"/>
    </source>
</evidence>
<evidence type="ECO:0000259" key="2">
    <source>
        <dbReference type="Pfam" id="PF12945"/>
    </source>
</evidence>